<reference evidence="1 2" key="1">
    <citation type="submission" date="2016-10" db="EMBL/GenBank/DDBJ databases">
        <authorList>
            <person name="de Groot N.N."/>
        </authorList>
    </citation>
    <scope>NUCLEOTIDE SEQUENCE [LARGE SCALE GENOMIC DNA]</scope>
    <source>
        <strain evidence="1 2">DSM 25294</strain>
    </source>
</reference>
<evidence type="ECO:0000313" key="2">
    <source>
        <dbReference type="Proteomes" id="UP000199382"/>
    </source>
</evidence>
<dbReference type="EMBL" id="FNEK01000034">
    <property type="protein sequence ID" value="SDK23449.1"/>
    <property type="molecule type" value="Genomic_DNA"/>
</dbReference>
<dbReference type="Proteomes" id="UP000199382">
    <property type="component" value="Unassembled WGS sequence"/>
</dbReference>
<proteinExistence type="predicted"/>
<organism evidence="1 2">
    <name type="scientific">Aliiruegeria lutimaris</name>
    <dbReference type="NCBI Taxonomy" id="571298"/>
    <lineage>
        <taxon>Bacteria</taxon>
        <taxon>Pseudomonadati</taxon>
        <taxon>Pseudomonadota</taxon>
        <taxon>Alphaproteobacteria</taxon>
        <taxon>Rhodobacterales</taxon>
        <taxon>Roseobacteraceae</taxon>
        <taxon>Aliiruegeria</taxon>
    </lineage>
</organism>
<name>A0A1G9A7Y4_9RHOB</name>
<keyword evidence="2" id="KW-1185">Reference proteome</keyword>
<accession>A0A1G9A7Y4</accession>
<dbReference type="AlphaFoldDB" id="A0A1G9A7Y4"/>
<dbReference type="STRING" id="571298.SAMN04488026_103458"/>
<protein>
    <submittedName>
        <fullName evidence="1">Uncharacterized protein</fullName>
    </submittedName>
</protein>
<evidence type="ECO:0000313" key="1">
    <source>
        <dbReference type="EMBL" id="SDK23449.1"/>
    </source>
</evidence>
<sequence>MWGACFQLSPGRDLTPLPQRFRAIHLDVSKQRVTCTAGHQERQDSGDGIRVLGYLGGSFSPLKTLAAFSFRALC</sequence>
<gene>
    <name evidence="1" type="ORF">SAMN04488026_103458</name>
</gene>